<dbReference type="InterPro" id="IPR016187">
    <property type="entry name" value="CTDL_fold"/>
</dbReference>
<name>A0A558DHI1_9PSEU</name>
<gene>
    <name evidence="2" type="ORF">FNH05_04445</name>
</gene>
<keyword evidence="3" id="KW-1185">Reference proteome</keyword>
<dbReference type="EMBL" id="VJWX01000023">
    <property type="protein sequence ID" value="TVT60497.1"/>
    <property type="molecule type" value="Genomic_DNA"/>
</dbReference>
<comment type="caution">
    <text evidence="2">The sequence shown here is derived from an EMBL/GenBank/DDBJ whole genome shotgun (WGS) entry which is preliminary data.</text>
</comment>
<protein>
    <submittedName>
        <fullName evidence="2">Formylglycine-generating enzyme family protein</fullName>
    </submittedName>
</protein>
<dbReference type="InterPro" id="IPR042095">
    <property type="entry name" value="SUMF_sf"/>
</dbReference>
<organism evidence="2 3">
    <name type="scientific">Amycolatopsis rhizosphaerae</name>
    <dbReference type="NCBI Taxonomy" id="2053003"/>
    <lineage>
        <taxon>Bacteria</taxon>
        <taxon>Bacillati</taxon>
        <taxon>Actinomycetota</taxon>
        <taxon>Actinomycetes</taxon>
        <taxon>Pseudonocardiales</taxon>
        <taxon>Pseudonocardiaceae</taxon>
        <taxon>Amycolatopsis</taxon>
    </lineage>
</organism>
<proteinExistence type="predicted"/>
<dbReference type="InterPro" id="IPR005532">
    <property type="entry name" value="SUMF_dom"/>
</dbReference>
<dbReference type="Proteomes" id="UP000320011">
    <property type="component" value="Unassembled WGS sequence"/>
</dbReference>
<dbReference type="PANTHER" id="PTHR23150">
    <property type="entry name" value="SULFATASE MODIFYING FACTOR 1, 2"/>
    <property type="match status" value="1"/>
</dbReference>
<evidence type="ECO:0000259" key="1">
    <source>
        <dbReference type="Pfam" id="PF03781"/>
    </source>
</evidence>
<dbReference type="SUPFAM" id="SSF56436">
    <property type="entry name" value="C-type lectin-like"/>
    <property type="match status" value="1"/>
</dbReference>
<reference evidence="2 3" key="2">
    <citation type="submission" date="2019-08" db="EMBL/GenBank/DDBJ databases">
        <title>Amycolatopsis acidicola sp. nov., isolated from peat swamp forest soil.</title>
        <authorList>
            <person name="Srisuk N."/>
        </authorList>
    </citation>
    <scope>NUCLEOTIDE SEQUENCE [LARGE SCALE GENOMIC DNA]</scope>
    <source>
        <strain evidence="2 3">TBRC 6029</strain>
    </source>
</reference>
<dbReference type="GO" id="GO:0120147">
    <property type="term" value="F:formylglycine-generating oxidase activity"/>
    <property type="evidence" value="ECO:0007669"/>
    <property type="project" value="TreeGrafter"/>
</dbReference>
<evidence type="ECO:0000313" key="2">
    <source>
        <dbReference type="EMBL" id="TVT60497.1"/>
    </source>
</evidence>
<dbReference type="InterPro" id="IPR051043">
    <property type="entry name" value="Sulfatase_Mod_Factor_Kinase"/>
</dbReference>
<accession>A0A558DHI1</accession>
<dbReference type="AlphaFoldDB" id="A0A558DHI1"/>
<dbReference type="OrthoDB" id="9768004at2"/>
<dbReference type="PANTHER" id="PTHR23150:SF19">
    <property type="entry name" value="FORMYLGLYCINE-GENERATING ENZYME"/>
    <property type="match status" value="1"/>
</dbReference>
<feature type="domain" description="Sulfatase-modifying factor enzyme-like" evidence="1">
    <location>
        <begin position="2"/>
        <end position="284"/>
    </location>
</feature>
<reference evidence="2 3" key="1">
    <citation type="submission" date="2019-07" db="EMBL/GenBank/DDBJ databases">
        <authorList>
            <person name="Duangmal K."/>
            <person name="Teo W.F.A."/>
        </authorList>
    </citation>
    <scope>NUCLEOTIDE SEQUENCE [LARGE SCALE GENOMIC DNA]</scope>
    <source>
        <strain evidence="2 3">TBRC 6029</strain>
    </source>
</reference>
<evidence type="ECO:0000313" key="3">
    <source>
        <dbReference type="Proteomes" id="UP000320011"/>
    </source>
</evidence>
<sequence>MTEMIVVAGADFVPGAAPDQLDWLQTEGQAFPPEWFADETAAGAVTVPTFRIDPFPVTMAQFREFTLATGYLTDAERNGYGLVYTDRYWSELDGACWRAPAGPGADVGDREDHPVVHISWPDAAAYASWAGKRLPTEAEWELAARGPAGRLWPWGDTWDRTRANTAEFHAGELTSLEQWKVWWRGVHERTGPVPQTTPVGSFTNGVSPAGCHDMAGNVYEWTASTARLYAGGQECDATIRSVMGRYRAIRGGSWMNFRYQVRCTERMYGDPDGWSNFALGFRCATDA</sequence>
<dbReference type="Gene3D" id="3.90.1580.10">
    <property type="entry name" value="paralog of FGE (formylglycine-generating enzyme)"/>
    <property type="match status" value="1"/>
</dbReference>
<dbReference type="Pfam" id="PF03781">
    <property type="entry name" value="FGE-sulfatase"/>
    <property type="match status" value="1"/>
</dbReference>
<dbReference type="RefSeq" id="WP_144585973.1">
    <property type="nucleotide sequence ID" value="NZ_VJWX01000023.1"/>
</dbReference>